<protein>
    <submittedName>
        <fullName evidence="1">Uncharacterized protein</fullName>
    </submittedName>
</protein>
<name>A0A418V9B9_9DEIO</name>
<comment type="caution">
    <text evidence="1">The sequence shown here is derived from an EMBL/GenBank/DDBJ whole genome shotgun (WGS) entry which is preliminary data.</text>
</comment>
<dbReference type="OrthoDB" id="72030at2"/>
<reference evidence="1 2" key="1">
    <citation type="submission" date="2018-09" db="EMBL/GenBank/DDBJ databases">
        <authorList>
            <person name="Zhu H."/>
        </authorList>
    </citation>
    <scope>NUCLEOTIDE SEQUENCE [LARGE SCALE GENOMIC DNA]</scope>
    <source>
        <strain evidence="1 2">K2S05-167</strain>
    </source>
</reference>
<dbReference type="EMBL" id="QYUJ01000014">
    <property type="protein sequence ID" value="RJF72636.1"/>
    <property type="molecule type" value="Genomic_DNA"/>
</dbReference>
<dbReference type="RefSeq" id="WP_119764968.1">
    <property type="nucleotide sequence ID" value="NZ_QYUJ01000014.1"/>
</dbReference>
<gene>
    <name evidence="1" type="ORF">D3875_14895</name>
</gene>
<evidence type="ECO:0000313" key="2">
    <source>
        <dbReference type="Proteomes" id="UP000286287"/>
    </source>
</evidence>
<dbReference type="AlphaFoldDB" id="A0A418V9B9"/>
<dbReference type="Proteomes" id="UP000286287">
    <property type="component" value="Unassembled WGS sequence"/>
</dbReference>
<organism evidence="1 2">
    <name type="scientific">Deinococcus cavernae</name>
    <dbReference type="NCBI Taxonomy" id="2320857"/>
    <lineage>
        <taxon>Bacteria</taxon>
        <taxon>Thermotogati</taxon>
        <taxon>Deinococcota</taxon>
        <taxon>Deinococci</taxon>
        <taxon>Deinococcales</taxon>
        <taxon>Deinococcaceae</taxon>
        <taxon>Deinococcus</taxon>
    </lineage>
</organism>
<keyword evidence="2" id="KW-1185">Reference proteome</keyword>
<sequence length="127" mass="14566">MSARTTHVRPFKVFFGQATQKYGRFSHEAHVYVAWLMLQDAPALLALAEFRRGLREIAQASGKADKYHETLTVAWFLLVLERRQAGETWGEFIAGHSDLLNAGLVQEFYAFDLLHDERARQEFVAPQ</sequence>
<accession>A0A418V9B9</accession>
<evidence type="ECO:0000313" key="1">
    <source>
        <dbReference type="EMBL" id="RJF72636.1"/>
    </source>
</evidence>
<proteinExistence type="predicted"/>